<keyword evidence="1" id="KW-0732">Signal</keyword>
<proteinExistence type="predicted"/>
<dbReference type="Pfam" id="PF14950">
    <property type="entry name" value="DUF4502"/>
    <property type="match status" value="1"/>
</dbReference>
<evidence type="ECO:0000259" key="2">
    <source>
        <dbReference type="Pfam" id="PF14950"/>
    </source>
</evidence>
<name>A0A452TWK6_URSMA</name>
<organism evidence="4">
    <name type="scientific">Ursus maritimus</name>
    <name type="common">Polar bear</name>
    <name type="synonym">Thalarctos maritimus</name>
    <dbReference type="NCBI Taxonomy" id="29073"/>
    <lineage>
        <taxon>Eukaryota</taxon>
        <taxon>Metazoa</taxon>
        <taxon>Chordata</taxon>
        <taxon>Craniata</taxon>
        <taxon>Vertebrata</taxon>
        <taxon>Euteleostomi</taxon>
        <taxon>Mammalia</taxon>
        <taxon>Eutheria</taxon>
        <taxon>Laurasiatheria</taxon>
        <taxon>Carnivora</taxon>
        <taxon>Caniformia</taxon>
        <taxon>Ursidae</taxon>
        <taxon>Ursus</taxon>
    </lineage>
</organism>
<evidence type="ECO:0000313" key="4">
    <source>
        <dbReference type="Ensembl" id="ENSUMAP00000012777"/>
    </source>
</evidence>
<dbReference type="OMA" id="KTCRCTF"/>
<dbReference type="GO" id="GO:0072757">
    <property type="term" value="P:cellular response to camptothecin"/>
    <property type="evidence" value="ECO:0007669"/>
    <property type="project" value="Ensembl"/>
</dbReference>
<feature type="chain" id="PRO_5019527178" evidence="1">
    <location>
        <begin position="19"/>
        <end position="940"/>
    </location>
</feature>
<dbReference type="Ensembl" id="ENSUMAT00000015160.1">
    <property type="protein sequence ID" value="ENSUMAP00000012777.1"/>
    <property type="gene ID" value="ENSUMAG00000009452.1"/>
</dbReference>
<evidence type="ECO:0000256" key="1">
    <source>
        <dbReference type="SAM" id="SignalP"/>
    </source>
</evidence>
<dbReference type="GO" id="GO:0000724">
    <property type="term" value="P:double-strand break repair via homologous recombination"/>
    <property type="evidence" value="ECO:0007669"/>
    <property type="project" value="Ensembl"/>
</dbReference>
<dbReference type="GO" id="GO:0000228">
    <property type="term" value="C:nuclear chromosome"/>
    <property type="evidence" value="ECO:0007669"/>
    <property type="project" value="Ensembl"/>
</dbReference>
<dbReference type="GO" id="GO:0070202">
    <property type="term" value="P:regulation of establishment of protein localization to chromosome"/>
    <property type="evidence" value="ECO:0007669"/>
    <property type="project" value="Ensembl"/>
</dbReference>
<dbReference type="Pfam" id="PF14951">
    <property type="entry name" value="DUF4503"/>
    <property type="match status" value="1"/>
</dbReference>
<reference evidence="4" key="1">
    <citation type="submission" date="2019-03" db="UniProtKB">
        <authorList>
            <consortium name="Ensembl"/>
        </authorList>
    </citation>
    <scope>IDENTIFICATION</scope>
</reference>
<dbReference type="GO" id="GO:0071479">
    <property type="term" value="P:cellular response to ionizing radiation"/>
    <property type="evidence" value="ECO:0007669"/>
    <property type="project" value="Ensembl"/>
</dbReference>
<dbReference type="GO" id="GO:0072711">
    <property type="term" value="P:cellular response to hydroxyurea"/>
    <property type="evidence" value="ECO:0007669"/>
    <property type="project" value="Ensembl"/>
</dbReference>
<dbReference type="GO" id="GO:0031334">
    <property type="term" value="P:positive regulation of protein-containing complex assembly"/>
    <property type="evidence" value="ECO:0007669"/>
    <property type="project" value="Ensembl"/>
</dbReference>
<dbReference type="InterPro" id="IPR028032">
    <property type="entry name" value="DUF4503"/>
</dbReference>
<dbReference type="GO" id="GO:0010569">
    <property type="term" value="P:regulation of double-strand break repair via homologous recombination"/>
    <property type="evidence" value="ECO:0007669"/>
    <property type="project" value="Ensembl"/>
</dbReference>
<dbReference type="GO" id="GO:0005654">
    <property type="term" value="C:nucleoplasm"/>
    <property type="evidence" value="ECO:0007669"/>
    <property type="project" value="Ensembl"/>
</dbReference>
<dbReference type="PANTHER" id="PTHR34347">
    <property type="entry name" value="DNA REPAIR-SCAFFOLDING PROTEIN SPIDR"/>
    <property type="match status" value="1"/>
</dbReference>
<dbReference type="InterPro" id="IPR028026">
    <property type="entry name" value="DUF4502"/>
</dbReference>
<sequence>MSFFFFKILFIYSTEIETASERGNTSRGSGRGRSRNWDVEYPSFPRGSSLKFRRAGLRTVGATASLSEAWLRCGEGFQDTSGTLSLTAEKKIVTEKHLELSPRPKKETTASKSTSELIDITWSSSGSDLSEEDRTLFKPQRHNGHDELQFIDWEIDSDREDTSEYNEFEDSESVVEISDCASCSSNHSSTSEEKRLSELVKSSTEISEYSSDSEKEEDSENVVFIDSESSPKYHMDFGFDDRQMMERPIKQRVKSAETVLYTPQKQTFPRTPETSANKKKLLRGRLAERLNSLQNRERSAISLWRHQCVSYQKTLSGGKSGALIVKILELHEECTIQVAMCEHLAGLQANSPSQGEAPRTGLKVLFTKETARHLRGHPQDIVHIYPPWQKLIIPNGSCPVILNTYFCQKVVAKEDSKRIHEMRCWDTSLPRRSISLAQIFRLKNLTNKSPESQVMCSGLTTMRTDCNHGHEEAKQCFPAQAPLRDSLLDAVESQGAATWSGVGVRVVVQRVYYLPGGYQQGGGSAALLGSDPPRVRVCLLVQDAYGMFSEVHSEGAILKDQQLEGKSCSLMGMKVLQKATRGRTAGLFSLIDTMWPPVMPLKAPGHGRACEEVKTPVPPPSFCYILTAHPNGGQIDIIEEDPISKLYQPPVPRFLREILQTNDLSTRCSFYARVIYQRPQLNSLLPPQQREIWLMVTDVTLQMQDENNSGLPKTVTVCVAPSCVLSQEVLEALTGAVSHSFLFRDTLRAQGRIVCVARSVLLLQKPLLGMDSSARSCELTGPVKLNELDSVTQVNSICSIQGTVVGVDGSTAFSWPTCDLCGNERLEQSPGDRGTFSCGDCSRVVTSPLLRRHLQVFLDCPSRPQCTVRVKLSQTSISSLLRFAACEDGSYEVKSVLGKEVGLLNCFVQSVTTHPASCVGLEEIELLSAGRASSEQCRLP</sequence>
<dbReference type="InterPro" id="IPR053054">
    <property type="entry name" value="DNA_repair-scaffolding"/>
</dbReference>
<gene>
    <name evidence="4" type="primary">SPIDR</name>
</gene>
<dbReference type="GeneTree" id="ENSGT00390000014654"/>
<dbReference type="PANTHER" id="PTHR34347:SF1">
    <property type="entry name" value="DNA REPAIR-SCAFFOLDING PROTEIN"/>
    <property type="match status" value="1"/>
</dbReference>
<feature type="signal peptide" evidence="1">
    <location>
        <begin position="1"/>
        <end position="18"/>
    </location>
</feature>
<dbReference type="AlphaFoldDB" id="A0A452TWK6"/>
<protein>
    <submittedName>
        <fullName evidence="4">Scaffold protein involved in DNA repair</fullName>
    </submittedName>
</protein>
<feature type="domain" description="DUF4503" evidence="3">
    <location>
        <begin position="542"/>
        <end position="926"/>
    </location>
</feature>
<dbReference type="GO" id="GO:2000781">
    <property type="term" value="P:positive regulation of double-strand break repair"/>
    <property type="evidence" value="ECO:0007669"/>
    <property type="project" value="Ensembl"/>
</dbReference>
<evidence type="ECO:0000259" key="3">
    <source>
        <dbReference type="Pfam" id="PF14951"/>
    </source>
</evidence>
<feature type="domain" description="DUF4502" evidence="2">
    <location>
        <begin position="33"/>
        <end position="391"/>
    </location>
</feature>
<accession>A0A452TWK6</accession>